<accession>A0A367J430</accession>
<comment type="caution">
    <text evidence="1">The sequence shown here is derived from an EMBL/GenBank/DDBJ whole genome shotgun (WGS) entry which is preliminary data.</text>
</comment>
<dbReference type="Proteomes" id="UP000253551">
    <property type="component" value="Unassembled WGS sequence"/>
</dbReference>
<protein>
    <submittedName>
        <fullName evidence="1">Uncharacterized protein</fullName>
    </submittedName>
</protein>
<dbReference type="EMBL" id="PJQM01004376">
    <property type="protein sequence ID" value="RCH84675.1"/>
    <property type="molecule type" value="Genomic_DNA"/>
</dbReference>
<dbReference type="AlphaFoldDB" id="A0A367J430"/>
<organism evidence="1 2">
    <name type="scientific">Rhizopus stolonifer</name>
    <name type="common">Rhizopus nigricans</name>
    <dbReference type="NCBI Taxonomy" id="4846"/>
    <lineage>
        <taxon>Eukaryota</taxon>
        <taxon>Fungi</taxon>
        <taxon>Fungi incertae sedis</taxon>
        <taxon>Mucoromycota</taxon>
        <taxon>Mucoromycotina</taxon>
        <taxon>Mucoromycetes</taxon>
        <taxon>Mucorales</taxon>
        <taxon>Mucorineae</taxon>
        <taxon>Rhizopodaceae</taxon>
        <taxon>Rhizopus</taxon>
    </lineage>
</organism>
<reference evidence="1 2" key="1">
    <citation type="journal article" date="2018" name="G3 (Bethesda)">
        <title>Phylogenetic and Phylogenomic Definition of Rhizopus Species.</title>
        <authorList>
            <person name="Gryganskyi A.P."/>
            <person name="Golan J."/>
            <person name="Dolatabadi S."/>
            <person name="Mondo S."/>
            <person name="Robb S."/>
            <person name="Idnurm A."/>
            <person name="Muszewska A."/>
            <person name="Steczkiewicz K."/>
            <person name="Masonjones S."/>
            <person name="Liao H.L."/>
            <person name="Gajdeczka M.T."/>
            <person name="Anike F."/>
            <person name="Vuek A."/>
            <person name="Anishchenko I.M."/>
            <person name="Voigt K."/>
            <person name="de Hoog G.S."/>
            <person name="Smith M.E."/>
            <person name="Heitman J."/>
            <person name="Vilgalys R."/>
            <person name="Stajich J.E."/>
        </authorList>
    </citation>
    <scope>NUCLEOTIDE SEQUENCE [LARGE SCALE GENOMIC DNA]</scope>
    <source>
        <strain evidence="1 2">LSU 92-RS-03</strain>
    </source>
</reference>
<keyword evidence="2" id="KW-1185">Reference proteome</keyword>
<evidence type="ECO:0000313" key="1">
    <source>
        <dbReference type="EMBL" id="RCH84675.1"/>
    </source>
</evidence>
<name>A0A367J430_RHIST</name>
<gene>
    <name evidence="1" type="ORF">CU098_005475</name>
</gene>
<proteinExistence type="predicted"/>
<sequence length="160" mass="18279">MPSISSRNEELYYRKTAMFYSSHTAKKQEMATSSTKEEKEDPLFRLTSQTRDVYQASECQLLYRSPLTETDIDFQDDEEYLDLPAELVIRSTDIDTEEGEEVLQAEDLLSKTPITTEQELKAIVDDMVKNGSKRCMEKEAMSVSLTNKRLYGHASIASSI</sequence>
<evidence type="ECO:0000313" key="2">
    <source>
        <dbReference type="Proteomes" id="UP000253551"/>
    </source>
</evidence>